<evidence type="ECO:0000256" key="1">
    <source>
        <dbReference type="ARBA" id="ARBA00004651"/>
    </source>
</evidence>
<keyword evidence="7" id="KW-0997">Cell inner membrane</keyword>
<feature type="transmembrane region" description="Helical" evidence="7">
    <location>
        <begin position="249"/>
        <end position="268"/>
    </location>
</feature>
<dbReference type="InterPro" id="IPR023408">
    <property type="entry name" value="MscS_beta-dom_sf"/>
</dbReference>
<evidence type="ECO:0000256" key="5">
    <source>
        <dbReference type="ARBA" id="ARBA00022989"/>
    </source>
</evidence>
<dbReference type="PROSITE" id="PS01246">
    <property type="entry name" value="UPF0003"/>
    <property type="match status" value="1"/>
</dbReference>
<dbReference type="SUPFAM" id="SSF82689">
    <property type="entry name" value="Mechanosensitive channel protein MscS (YggB), C-terminal domain"/>
    <property type="match status" value="1"/>
</dbReference>
<keyword evidence="7" id="KW-0406">Ion transport</keyword>
<comment type="function">
    <text evidence="7">Mechanosensitive channel that participates in the regulation of osmotic pressure changes within the cell, opening in response to stretch forces in the membrane lipid bilayer, without the need for other proteins. Contributes to normal resistance to hypoosmotic shock. Forms an ion channel of 1.0 nanosiemens conductance with a slight preference for anions.</text>
</comment>
<dbReference type="Gene3D" id="2.30.30.60">
    <property type="match status" value="1"/>
</dbReference>
<comment type="similarity">
    <text evidence="2 7">Belongs to the MscS (TC 1.A.23) family.</text>
</comment>
<dbReference type="PANTHER" id="PTHR30221">
    <property type="entry name" value="SMALL-CONDUCTANCE MECHANOSENSITIVE CHANNEL"/>
    <property type="match status" value="1"/>
</dbReference>
<evidence type="ECO:0000256" key="2">
    <source>
        <dbReference type="ARBA" id="ARBA00008017"/>
    </source>
</evidence>
<feature type="region of interest" description="Disordered" evidence="8">
    <location>
        <begin position="573"/>
        <end position="602"/>
    </location>
</feature>
<keyword evidence="4 7" id="KW-0812">Transmembrane</keyword>
<dbReference type="PANTHER" id="PTHR30221:SF18">
    <property type="entry name" value="SLL0590 PROTEIN"/>
    <property type="match status" value="1"/>
</dbReference>
<feature type="transmembrane region" description="Helical" evidence="7">
    <location>
        <begin position="344"/>
        <end position="365"/>
    </location>
</feature>
<feature type="transmembrane region" description="Helical" evidence="7">
    <location>
        <begin position="34"/>
        <end position="55"/>
    </location>
</feature>
<dbReference type="GO" id="GO:0005886">
    <property type="term" value="C:plasma membrane"/>
    <property type="evidence" value="ECO:0007669"/>
    <property type="project" value="UniProtKB-SubCell"/>
</dbReference>
<protein>
    <recommendedName>
        <fullName evidence="7">Small-conductance mechanosensitive channel</fullName>
    </recommendedName>
</protein>
<comment type="subcellular location">
    <subcellularLocation>
        <location evidence="7">Cell inner membrane</location>
        <topology evidence="7">Multi-pass membrane protein</topology>
    </subcellularLocation>
    <subcellularLocation>
        <location evidence="1">Cell membrane</location>
        <topology evidence="1">Multi-pass membrane protein</topology>
    </subcellularLocation>
</comment>
<feature type="domain" description="Mechanosensitive ion channel MscS C-terminal" evidence="10">
    <location>
        <begin position="467"/>
        <end position="549"/>
    </location>
</feature>
<feature type="transmembrane region" description="Helical" evidence="7">
    <location>
        <begin position="300"/>
        <end position="324"/>
    </location>
</feature>
<keyword evidence="12" id="KW-1185">Reference proteome</keyword>
<dbReference type="Pfam" id="PF00924">
    <property type="entry name" value="MS_channel_2nd"/>
    <property type="match status" value="1"/>
</dbReference>
<evidence type="ECO:0000259" key="9">
    <source>
        <dbReference type="Pfam" id="PF00924"/>
    </source>
</evidence>
<dbReference type="Gene3D" id="3.30.70.100">
    <property type="match status" value="1"/>
</dbReference>
<accession>A0A4R0YMH7</accession>
<keyword evidence="6 7" id="KW-0472">Membrane</keyword>
<evidence type="ECO:0000256" key="8">
    <source>
        <dbReference type="SAM" id="MobiDB-lite"/>
    </source>
</evidence>
<dbReference type="InterPro" id="IPR006685">
    <property type="entry name" value="MscS_channel_2nd"/>
</dbReference>
<dbReference type="InterPro" id="IPR011066">
    <property type="entry name" value="MscS_channel_C_sf"/>
</dbReference>
<dbReference type="AlphaFoldDB" id="A0A4R0YMH7"/>
<dbReference type="InterPro" id="IPR010920">
    <property type="entry name" value="LSM_dom_sf"/>
</dbReference>
<feature type="transmembrane region" description="Helical" evidence="7">
    <location>
        <begin position="186"/>
        <end position="209"/>
    </location>
</feature>
<feature type="transmembrane region" description="Helical" evidence="7">
    <location>
        <begin position="377"/>
        <end position="403"/>
    </location>
</feature>
<comment type="caution">
    <text evidence="7">Lacks conserved residue(s) required for the propagation of feature annotation.</text>
</comment>
<gene>
    <name evidence="11" type="ORF">EZM97_30650</name>
</gene>
<evidence type="ECO:0000313" key="12">
    <source>
        <dbReference type="Proteomes" id="UP000291822"/>
    </source>
</evidence>
<evidence type="ECO:0000256" key="7">
    <source>
        <dbReference type="RuleBase" id="RU369025"/>
    </source>
</evidence>
<feature type="domain" description="Mechanosensitive ion channel MscS" evidence="9">
    <location>
        <begin position="391"/>
        <end position="457"/>
    </location>
</feature>
<evidence type="ECO:0000256" key="3">
    <source>
        <dbReference type="ARBA" id="ARBA00022475"/>
    </source>
</evidence>
<dbReference type="InterPro" id="IPR049278">
    <property type="entry name" value="MS_channel_C"/>
</dbReference>
<name>A0A4R0YMH7_9GAMM</name>
<proteinExistence type="inferred from homology"/>
<dbReference type="Pfam" id="PF21082">
    <property type="entry name" value="MS_channel_3rd"/>
    <property type="match status" value="1"/>
</dbReference>
<sequence length="602" mass="65402">MHAVNDLSSMAAGPACRMRPHAHDGAVRRTRSTAWTSLGSVLCMLGLAMAVSFTATAAEHPAPASTAPSPLEQGTAGSSIVVWNRSIITLHAPFHGVEPAERAEAASERIDGVIDRLKPEDITVSWTESGEDRGAMVRAGNLVLFGVLPGDVESGDRAAVEQAGVQAVDTLRGVIRERAQARQPRLLLNGILLGALATVLLAALCWLLVRLNRFAQHKLIAVTDARLRLDIAGFDLRPLVWTVLRRSVALLRLLLMLFFGYLWLSYVLRQFPYSRPWGAQLGEYLIDIGLRMATGLVNQLPNLLTLLVIFLIARAIVRLVGAWFHAVSSGTVQVGWLEAPTAAVTRRLVSVMIWLFALVVAYPYIPGAGSDAFKGVSVFLGLMLSLGSAGIVNQVMSGLVVLYSRAVRAGDFVHVGDHEGTVLEMGTLSLKLVTRTREEVTVPNSVLSSTPLRNMTRQSQSTGLLLTTTVTIGYDSPWRQVVALLELAAARTPDLLAQPRPFVLQRSLADYYIEYQLNVGTLRPSVYIQTLSDLNRNIVDAFNEFGVQIMSPHFRRQPDEKVWVPPEQWYASPATVPADSAPRAATGPTTPSVTQPDGKPPV</sequence>
<keyword evidence="7" id="KW-0407">Ion channel</keyword>
<evidence type="ECO:0000256" key="6">
    <source>
        <dbReference type="ARBA" id="ARBA00023136"/>
    </source>
</evidence>
<dbReference type="EMBL" id="SJTG01000005">
    <property type="protein sequence ID" value="TCI06979.1"/>
    <property type="molecule type" value="Genomic_DNA"/>
</dbReference>
<evidence type="ECO:0000259" key="10">
    <source>
        <dbReference type="Pfam" id="PF21082"/>
    </source>
</evidence>
<dbReference type="GO" id="GO:0008381">
    <property type="term" value="F:mechanosensitive monoatomic ion channel activity"/>
    <property type="evidence" value="ECO:0007669"/>
    <property type="project" value="InterPro"/>
</dbReference>
<dbReference type="Proteomes" id="UP000291822">
    <property type="component" value="Unassembled WGS sequence"/>
</dbReference>
<dbReference type="InterPro" id="IPR006686">
    <property type="entry name" value="MscS_channel_CS"/>
</dbReference>
<organism evidence="11 12">
    <name type="scientific">Dyella soli</name>
    <dbReference type="NCBI Taxonomy" id="522319"/>
    <lineage>
        <taxon>Bacteria</taxon>
        <taxon>Pseudomonadati</taxon>
        <taxon>Pseudomonadota</taxon>
        <taxon>Gammaproteobacteria</taxon>
        <taxon>Lysobacterales</taxon>
        <taxon>Rhodanobacteraceae</taxon>
        <taxon>Dyella</taxon>
    </lineage>
</organism>
<evidence type="ECO:0000313" key="11">
    <source>
        <dbReference type="EMBL" id="TCI06979.1"/>
    </source>
</evidence>
<keyword evidence="7" id="KW-0813">Transport</keyword>
<comment type="caution">
    <text evidence="11">The sequence shown here is derived from an EMBL/GenBank/DDBJ whole genome shotgun (WGS) entry which is preliminary data.</text>
</comment>
<keyword evidence="5 7" id="KW-1133">Transmembrane helix</keyword>
<reference evidence="11 12" key="1">
    <citation type="submission" date="2019-02" db="EMBL/GenBank/DDBJ databases">
        <title>Dyella amyloliquefaciens sp. nov., isolated from forest soil.</title>
        <authorList>
            <person name="Gao Z.-H."/>
            <person name="Qiu L.-H."/>
        </authorList>
    </citation>
    <scope>NUCLEOTIDE SEQUENCE [LARGE SCALE GENOMIC DNA]</scope>
    <source>
        <strain evidence="11 12">KACC 12747</strain>
    </source>
</reference>
<dbReference type="SUPFAM" id="SSF50182">
    <property type="entry name" value="Sm-like ribonucleoproteins"/>
    <property type="match status" value="1"/>
</dbReference>
<evidence type="ECO:0000256" key="4">
    <source>
        <dbReference type="ARBA" id="ARBA00022692"/>
    </source>
</evidence>
<keyword evidence="3" id="KW-1003">Cell membrane</keyword>
<dbReference type="InterPro" id="IPR045275">
    <property type="entry name" value="MscS_archaea/bacteria_type"/>
</dbReference>
<comment type="subunit">
    <text evidence="7">Homoheptamer.</text>
</comment>